<evidence type="ECO:0000256" key="1">
    <source>
        <dbReference type="SAM" id="MobiDB-lite"/>
    </source>
</evidence>
<dbReference type="OrthoDB" id="10018060at2"/>
<feature type="compositionally biased region" description="Low complexity" evidence="1">
    <location>
        <begin position="57"/>
        <end position="72"/>
    </location>
</feature>
<dbReference type="AlphaFoldDB" id="A0A5N8VM56"/>
<keyword evidence="3" id="KW-1185">Reference proteome</keyword>
<dbReference type="RefSeq" id="WP_152892907.1">
    <property type="nucleotide sequence ID" value="NZ_VJZD01000146.1"/>
</dbReference>
<feature type="region of interest" description="Disordered" evidence="1">
    <location>
        <begin position="50"/>
        <end position="72"/>
    </location>
</feature>
<proteinExistence type="predicted"/>
<dbReference type="EMBL" id="VJZD01000146">
    <property type="protein sequence ID" value="MPY35168.1"/>
    <property type="molecule type" value="Genomic_DNA"/>
</dbReference>
<reference evidence="2 3" key="1">
    <citation type="submission" date="2019-07" db="EMBL/GenBank/DDBJ databases">
        <title>New species of Amycolatopsis and Streptomyces.</title>
        <authorList>
            <person name="Duangmal K."/>
            <person name="Teo W.F.A."/>
            <person name="Lipun K."/>
        </authorList>
    </citation>
    <scope>NUCLEOTIDE SEQUENCE [LARGE SCALE GENOMIC DNA]</scope>
    <source>
        <strain evidence="2 3">NBRC 109810</strain>
    </source>
</reference>
<organism evidence="2 3">
    <name type="scientific">Streptomyces adustus</name>
    <dbReference type="NCBI Taxonomy" id="1609272"/>
    <lineage>
        <taxon>Bacteria</taxon>
        <taxon>Bacillati</taxon>
        <taxon>Actinomycetota</taxon>
        <taxon>Actinomycetes</taxon>
        <taxon>Kitasatosporales</taxon>
        <taxon>Streptomycetaceae</taxon>
        <taxon>Streptomyces</taxon>
    </lineage>
</organism>
<gene>
    <name evidence="2" type="ORF">FNH09_29175</name>
</gene>
<comment type="caution">
    <text evidence="2">The sequence shown here is derived from an EMBL/GenBank/DDBJ whole genome shotgun (WGS) entry which is preliminary data.</text>
</comment>
<sequence>MKTSRHTYDAEVAELARGMLERAAPVAPEQVAAERRAFAMMCMTYFADPRRAPAPRPAAGSAGAPGPGLPGTQELLTPVLVAAAAAVLTHLADKAAAAPAGDEPPGARIDEEQWREVRRIVTRTLMRHGGMPRDRAELMAAAVVGDGPTGPDPG</sequence>
<dbReference type="Proteomes" id="UP000325849">
    <property type="component" value="Unassembled WGS sequence"/>
</dbReference>
<accession>A0A5N8VM56</accession>
<evidence type="ECO:0000313" key="2">
    <source>
        <dbReference type="EMBL" id="MPY35168.1"/>
    </source>
</evidence>
<protein>
    <submittedName>
        <fullName evidence="2">Uncharacterized protein</fullName>
    </submittedName>
</protein>
<evidence type="ECO:0000313" key="3">
    <source>
        <dbReference type="Proteomes" id="UP000325849"/>
    </source>
</evidence>
<name>A0A5N8VM56_9ACTN</name>